<dbReference type="Gene3D" id="3.90.550.10">
    <property type="entry name" value="Spore Coat Polysaccharide Biosynthesis Protein SpsA, Chain A"/>
    <property type="match status" value="1"/>
</dbReference>
<evidence type="ECO:0000259" key="7">
    <source>
        <dbReference type="Pfam" id="PF13632"/>
    </source>
</evidence>
<dbReference type="GO" id="GO:0016757">
    <property type="term" value="F:glycosyltransferase activity"/>
    <property type="evidence" value="ECO:0007669"/>
    <property type="project" value="TreeGrafter"/>
</dbReference>
<evidence type="ECO:0000313" key="9">
    <source>
        <dbReference type="Proteomes" id="UP001230188"/>
    </source>
</evidence>
<keyword evidence="5 6" id="KW-0472">Membrane</keyword>
<feature type="transmembrane region" description="Helical" evidence="6">
    <location>
        <begin position="819"/>
        <end position="844"/>
    </location>
</feature>
<dbReference type="SUPFAM" id="SSF52540">
    <property type="entry name" value="P-loop containing nucleoside triphosphate hydrolases"/>
    <property type="match status" value="1"/>
</dbReference>
<reference evidence="8" key="1">
    <citation type="submission" date="2023-01" db="EMBL/GenBank/DDBJ databases">
        <title>Metagenome sequencing of chrysophaentin producing Chrysophaeum taylorii.</title>
        <authorList>
            <person name="Davison J."/>
            <person name="Bewley C."/>
        </authorList>
    </citation>
    <scope>NUCLEOTIDE SEQUENCE</scope>
    <source>
        <strain evidence="8">NIES-1699</strain>
    </source>
</reference>
<dbReference type="AlphaFoldDB" id="A0AAD7U745"/>
<dbReference type="PANTHER" id="PTHR32044:SF80">
    <property type="entry name" value="XYLOGLUCAN GLYCOSYLTRANSFERASE 2-RELATED"/>
    <property type="match status" value="1"/>
</dbReference>
<feature type="transmembrane region" description="Helical" evidence="6">
    <location>
        <begin position="655"/>
        <end position="677"/>
    </location>
</feature>
<dbReference type="SUPFAM" id="SSF53448">
    <property type="entry name" value="Nucleotide-diphospho-sugar transferases"/>
    <property type="match status" value="1"/>
</dbReference>
<name>A0AAD7U745_9STRA</name>
<sequence length="857" mass="97063">MLDREDLGGHRRVLRSTDGESSEVVVVESYYKRHPLHLMWSSRAHNPSPYRPKAGDMTKFVIISWPRSTTNSLVSALNENSFLECQFEAMSKDAVYANSWINASVAGRDANRSEFMRRMFEERNPLKPFEQAAGFKIFHDQVTKAEYDALIESSVVKKIVVRRKDLLSTYVSQQLSQFTGGWSRNEGKRRELQLHIDLGVYAEYQKLHDSWFEYAEKKAKRDPENWLFLWSEQLTVDSKAMEAIYGHLGVRVGTLLDYNPYRKKSLAEKVANYDEVATALNLPAALIREHMSNGGGGDGARSPPQGRWRNGTPAWTWVLLWTFAPVALGCVYPTHRLVNLLRLLVWSILPSRWCRKHQAGVMASEPAVTIQICCYNEADVIEATIDAACSVYWPRDKLRVEVLDDSTDMTSVIVERRCEHWRDQGIDIARRTRPDRVGYKAGNLAYHHKHLRTEFVAIYDADHRPHPDVLRAAMPYFFDETGAEALSVGLVQCPWGYYNRGTNLLTQCDALCLDTYFVVEQRVRPLSFDFLSFNGTGGIWRKRAIDAGGGWAWDTVTEDLDLSYRAFISGFKFRYVPSLVQELEVPAAILPYKSQKHRWTKGYAQVTVKSLRFYLMSALSFSAKIEACLQLTAPLQYMSTLWLVFWTPVLHYHRLFSLPAVVVTLYPVAAYVVLTLVTVLCKGEASYVGCLARFRFVVPTFSIAIGQSVQESVSFVEGLLSNDATFIRTLKDGGSGGLEKKNDEAVIPLTKVDLMTRDDDHQIVETPEIAAPGRCSPNCQTAAVKRTTTVLELVALAYVLSWAYIMLTDVRGHFDTYSAAILYANFTLLSTFGFSWMALGTLAAELKKRCCRPKLDA</sequence>
<comment type="subcellular location">
    <subcellularLocation>
        <location evidence="1">Golgi apparatus membrane</location>
        <topology evidence="1">Multi-pass membrane protein</topology>
    </subcellularLocation>
</comment>
<dbReference type="InterPro" id="IPR029044">
    <property type="entry name" value="Nucleotide-diphossugar_trans"/>
</dbReference>
<evidence type="ECO:0000256" key="5">
    <source>
        <dbReference type="ARBA" id="ARBA00023136"/>
    </source>
</evidence>
<evidence type="ECO:0000256" key="3">
    <source>
        <dbReference type="ARBA" id="ARBA00022692"/>
    </source>
</evidence>
<dbReference type="InterPro" id="IPR027417">
    <property type="entry name" value="P-loop_NTPase"/>
</dbReference>
<evidence type="ECO:0000256" key="6">
    <source>
        <dbReference type="SAM" id="Phobius"/>
    </source>
</evidence>
<keyword evidence="2" id="KW-0808">Transferase</keyword>
<feature type="domain" description="Glycosyltransferase 2-like" evidence="7">
    <location>
        <begin position="456"/>
        <end position="650"/>
    </location>
</feature>
<evidence type="ECO:0000256" key="4">
    <source>
        <dbReference type="ARBA" id="ARBA00022989"/>
    </source>
</evidence>
<keyword evidence="9" id="KW-1185">Reference proteome</keyword>
<evidence type="ECO:0000313" key="8">
    <source>
        <dbReference type="EMBL" id="KAJ8599510.1"/>
    </source>
</evidence>
<feature type="transmembrane region" description="Helical" evidence="6">
    <location>
        <begin position="790"/>
        <end position="807"/>
    </location>
</feature>
<dbReference type="PANTHER" id="PTHR32044">
    <property type="entry name" value="GLUCOMANNAN 4-BETA-MANNOSYLTRANSFERASE 9"/>
    <property type="match status" value="1"/>
</dbReference>
<dbReference type="InterPro" id="IPR001173">
    <property type="entry name" value="Glyco_trans_2-like"/>
</dbReference>
<accession>A0AAD7U745</accession>
<organism evidence="8 9">
    <name type="scientific">Chrysophaeum taylorii</name>
    <dbReference type="NCBI Taxonomy" id="2483200"/>
    <lineage>
        <taxon>Eukaryota</taxon>
        <taxon>Sar</taxon>
        <taxon>Stramenopiles</taxon>
        <taxon>Ochrophyta</taxon>
        <taxon>Pelagophyceae</taxon>
        <taxon>Pelagomonadales</taxon>
        <taxon>Pelagomonadaceae</taxon>
        <taxon>Chrysophaeum</taxon>
    </lineage>
</organism>
<comment type="caution">
    <text evidence="8">The sequence shown here is derived from an EMBL/GenBank/DDBJ whole genome shotgun (WGS) entry which is preliminary data.</text>
</comment>
<proteinExistence type="predicted"/>
<dbReference type="Pfam" id="PF13632">
    <property type="entry name" value="Glyco_trans_2_3"/>
    <property type="match status" value="1"/>
</dbReference>
<dbReference type="Gene3D" id="3.40.50.300">
    <property type="entry name" value="P-loop containing nucleotide triphosphate hydrolases"/>
    <property type="match status" value="1"/>
</dbReference>
<dbReference type="GO" id="GO:0000139">
    <property type="term" value="C:Golgi membrane"/>
    <property type="evidence" value="ECO:0007669"/>
    <property type="project" value="UniProtKB-SubCell"/>
</dbReference>
<dbReference type="EMBL" id="JAQMWT010000556">
    <property type="protein sequence ID" value="KAJ8599510.1"/>
    <property type="molecule type" value="Genomic_DNA"/>
</dbReference>
<dbReference type="Proteomes" id="UP001230188">
    <property type="component" value="Unassembled WGS sequence"/>
</dbReference>
<evidence type="ECO:0000256" key="1">
    <source>
        <dbReference type="ARBA" id="ARBA00004653"/>
    </source>
</evidence>
<protein>
    <recommendedName>
        <fullName evidence="7">Glycosyltransferase 2-like domain-containing protein</fullName>
    </recommendedName>
</protein>
<evidence type="ECO:0000256" key="2">
    <source>
        <dbReference type="ARBA" id="ARBA00022679"/>
    </source>
</evidence>
<gene>
    <name evidence="8" type="ORF">CTAYLR_009449</name>
</gene>
<keyword evidence="4 6" id="KW-1133">Transmembrane helix</keyword>
<keyword evidence="3 6" id="KW-0812">Transmembrane</keyword>